<dbReference type="PROSITE" id="PS50007">
    <property type="entry name" value="PIPLC_X_DOMAIN"/>
    <property type="match status" value="1"/>
</dbReference>
<evidence type="ECO:0000256" key="1">
    <source>
        <dbReference type="SAM" id="SignalP"/>
    </source>
</evidence>
<dbReference type="InterPro" id="IPR000909">
    <property type="entry name" value="PLipase_C_PInositol-sp_X_dom"/>
</dbReference>
<dbReference type="Gene3D" id="3.20.20.190">
    <property type="entry name" value="Phosphatidylinositol (PI) phosphodiesterase"/>
    <property type="match status" value="1"/>
</dbReference>
<evidence type="ECO:0000313" key="4">
    <source>
        <dbReference type="Proteomes" id="UP000007798"/>
    </source>
</evidence>
<keyword evidence="3" id="KW-0378">Hydrolase</keyword>
<evidence type="ECO:0000259" key="2">
    <source>
        <dbReference type="SMART" id="SM00148"/>
    </source>
</evidence>
<dbReference type="Proteomes" id="UP000007798">
    <property type="component" value="Unassembled WGS sequence"/>
</dbReference>
<dbReference type="KEGG" id="dwi:6646588"/>
<dbReference type="EMBL" id="CH964182">
    <property type="protein sequence ID" value="EDW80238.1"/>
    <property type="molecule type" value="Genomic_DNA"/>
</dbReference>
<dbReference type="PANTHER" id="PTHR13593:SF149">
    <property type="entry name" value="PHOSPHATIDYLINOSITOL-SPECIFIC PHOSPHOLIPASE C X DOMAIN CONTAINING, ISOFORM A"/>
    <property type="match status" value="1"/>
</dbReference>
<dbReference type="AlphaFoldDB" id="B4N797"/>
<dbReference type="InterPro" id="IPR017946">
    <property type="entry name" value="PLC-like_Pdiesterase_TIM-brl"/>
</dbReference>
<proteinExistence type="predicted"/>
<reference evidence="3 4" key="1">
    <citation type="journal article" date="2007" name="Nature">
        <title>Evolution of genes and genomes on the Drosophila phylogeny.</title>
        <authorList>
            <consortium name="Drosophila 12 Genomes Consortium"/>
            <person name="Clark A.G."/>
            <person name="Eisen M.B."/>
            <person name="Smith D.R."/>
            <person name="Bergman C.M."/>
            <person name="Oliver B."/>
            <person name="Markow T.A."/>
            <person name="Kaufman T.C."/>
            <person name="Kellis M."/>
            <person name="Gelbart W."/>
            <person name="Iyer V.N."/>
            <person name="Pollard D.A."/>
            <person name="Sackton T.B."/>
            <person name="Larracuente A.M."/>
            <person name="Singh N.D."/>
            <person name="Abad J.P."/>
            <person name="Abt D.N."/>
            <person name="Adryan B."/>
            <person name="Aguade M."/>
            <person name="Akashi H."/>
            <person name="Anderson W.W."/>
            <person name="Aquadro C.F."/>
            <person name="Ardell D.H."/>
            <person name="Arguello R."/>
            <person name="Artieri C.G."/>
            <person name="Barbash D.A."/>
            <person name="Barker D."/>
            <person name="Barsanti P."/>
            <person name="Batterham P."/>
            <person name="Batzoglou S."/>
            <person name="Begun D."/>
            <person name="Bhutkar A."/>
            <person name="Blanco E."/>
            <person name="Bosak S.A."/>
            <person name="Bradley R.K."/>
            <person name="Brand A.D."/>
            <person name="Brent M.R."/>
            <person name="Brooks A.N."/>
            <person name="Brown R.H."/>
            <person name="Butlin R.K."/>
            <person name="Caggese C."/>
            <person name="Calvi B.R."/>
            <person name="Bernardo de Carvalho A."/>
            <person name="Caspi A."/>
            <person name="Castrezana S."/>
            <person name="Celniker S.E."/>
            <person name="Chang J.L."/>
            <person name="Chapple C."/>
            <person name="Chatterji S."/>
            <person name="Chinwalla A."/>
            <person name="Civetta A."/>
            <person name="Clifton S.W."/>
            <person name="Comeron J.M."/>
            <person name="Costello J.C."/>
            <person name="Coyne J.A."/>
            <person name="Daub J."/>
            <person name="David R.G."/>
            <person name="Delcher A.L."/>
            <person name="Delehaunty K."/>
            <person name="Do C.B."/>
            <person name="Ebling H."/>
            <person name="Edwards K."/>
            <person name="Eickbush T."/>
            <person name="Evans J.D."/>
            <person name="Filipski A."/>
            <person name="Findeiss S."/>
            <person name="Freyhult E."/>
            <person name="Fulton L."/>
            <person name="Fulton R."/>
            <person name="Garcia A.C."/>
            <person name="Gardiner A."/>
            <person name="Garfield D.A."/>
            <person name="Garvin B.E."/>
            <person name="Gibson G."/>
            <person name="Gilbert D."/>
            <person name="Gnerre S."/>
            <person name="Godfrey J."/>
            <person name="Good R."/>
            <person name="Gotea V."/>
            <person name="Gravely B."/>
            <person name="Greenberg A.J."/>
            <person name="Griffiths-Jones S."/>
            <person name="Gross S."/>
            <person name="Guigo R."/>
            <person name="Gustafson E.A."/>
            <person name="Haerty W."/>
            <person name="Hahn M.W."/>
            <person name="Halligan D.L."/>
            <person name="Halpern A.L."/>
            <person name="Halter G.M."/>
            <person name="Han M.V."/>
            <person name="Heger A."/>
            <person name="Hillier L."/>
            <person name="Hinrichs A.S."/>
            <person name="Holmes I."/>
            <person name="Hoskins R.A."/>
            <person name="Hubisz M.J."/>
            <person name="Hultmark D."/>
            <person name="Huntley M.A."/>
            <person name="Jaffe D.B."/>
            <person name="Jagadeeshan S."/>
            <person name="Jeck W.R."/>
            <person name="Johnson J."/>
            <person name="Jones C.D."/>
            <person name="Jordan W.C."/>
            <person name="Karpen G.H."/>
            <person name="Kataoka E."/>
            <person name="Keightley P.D."/>
            <person name="Kheradpour P."/>
            <person name="Kirkness E.F."/>
            <person name="Koerich L.B."/>
            <person name="Kristiansen K."/>
            <person name="Kudrna D."/>
            <person name="Kulathinal R.J."/>
            <person name="Kumar S."/>
            <person name="Kwok R."/>
            <person name="Lander E."/>
            <person name="Langley C.H."/>
            <person name="Lapoint R."/>
            <person name="Lazzaro B.P."/>
            <person name="Lee S.J."/>
            <person name="Levesque L."/>
            <person name="Li R."/>
            <person name="Lin C.F."/>
            <person name="Lin M.F."/>
            <person name="Lindblad-Toh K."/>
            <person name="Llopart A."/>
            <person name="Long M."/>
            <person name="Low L."/>
            <person name="Lozovsky E."/>
            <person name="Lu J."/>
            <person name="Luo M."/>
            <person name="Machado C.A."/>
            <person name="Makalowski W."/>
            <person name="Marzo M."/>
            <person name="Matsuda M."/>
            <person name="Matzkin L."/>
            <person name="McAllister B."/>
            <person name="McBride C.S."/>
            <person name="McKernan B."/>
            <person name="McKernan K."/>
            <person name="Mendez-Lago M."/>
            <person name="Minx P."/>
            <person name="Mollenhauer M.U."/>
            <person name="Montooth K."/>
            <person name="Mount S.M."/>
            <person name="Mu X."/>
            <person name="Myers E."/>
            <person name="Negre B."/>
            <person name="Newfeld S."/>
            <person name="Nielsen R."/>
            <person name="Noor M.A."/>
            <person name="O'Grady P."/>
            <person name="Pachter L."/>
            <person name="Papaceit M."/>
            <person name="Parisi M.J."/>
            <person name="Parisi M."/>
            <person name="Parts L."/>
            <person name="Pedersen J.S."/>
            <person name="Pesole G."/>
            <person name="Phillippy A.M."/>
            <person name="Ponting C.P."/>
            <person name="Pop M."/>
            <person name="Porcelli D."/>
            <person name="Powell J.R."/>
            <person name="Prohaska S."/>
            <person name="Pruitt K."/>
            <person name="Puig M."/>
            <person name="Quesneville H."/>
            <person name="Ram K.R."/>
            <person name="Rand D."/>
            <person name="Rasmussen M.D."/>
            <person name="Reed L.K."/>
            <person name="Reenan R."/>
            <person name="Reily A."/>
            <person name="Remington K.A."/>
            <person name="Rieger T.T."/>
            <person name="Ritchie M.G."/>
            <person name="Robin C."/>
            <person name="Rogers Y.H."/>
            <person name="Rohde C."/>
            <person name="Rozas J."/>
            <person name="Rubenfield M.J."/>
            <person name="Ruiz A."/>
            <person name="Russo S."/>
            <person name="Salzberg S.L."/>
            <person name="Sanchez-Gracia A."/>
            <person name="Saranga D.J."/>
            <person name="Sato H."/>
            <person name="Schaeffer S.W."/>
            <person name="Schatz M.C."/>
            <person name="Schlenke T."/>
            <person name="Schwartz R."/>
            <person name="Segarra C."/>
            <person name="Singh R.S."/>
            <person name="Sirot L."/>
            <person name="Sirota M."/>
            <person name="Sisneros N.B."/>
            <person name="Smith C.D."/>
            <person name="Smith T.F."/>
            <person name="Spieth J."/>
            <person name="Stage D.E."/>
            <person name="Stark A."/>
            <person name="Stephan W."/>
            <person name="Strausberg R.L."/>
            <person name="Strempel S."/>
            <person name="Sturgill D."/>
            <person name="Sutton G."/>
            <person name="Sutton G.G."/>
            <person name="Tao W."/>
            <person name="Teichmann S."/>
            <person name="Tobari Y.N."/>
            <person name="Tomimura Y."/>
            <person name="Tsolas J.M."/>
            <person name="Valente V.L."/>
            <person name="Venter E."/>
            <person name="Venter J.C."/>
            <person name="Vicario S."/>
            <person name="Vieira F.G."/>
            <person name="Vilella A.J."/>
            <person name="Villasante A."/>
            <person name="Walenz B."/>
            <person name="Wang J."/>
            <person name="Wasserman M."/>
            <person name="Watts T."/>
            <person name="Wilson D."/>
            <person name="Wilson R.K."/>
            <person name="Wing R.A."/>
            <person name="Wolfner M.F."/>
            <person name="Wong A."/>
            <person name="Wong G.K."/>
            <person name="Wu C.I."/>
            <person name="Wu G."/>
            <person name="Yamamoto D."/>
            <person name="Yang H.P."/>
            <person name="Yang S.P."/>
            <person name="Yorke J.A."/>
            <person name="Yoshida K."/>
            <person name="Zdobnov E."/>
            <person name="Zhang P."/>
            <person name="Zhang Y."/>
            <person name="Zimin A.V."/>
            <person name="Baldwin J."/>
            <person name="Abdouelleil A."/>
            <person name="Abdulkadir J."/>
            <person name="Abebe A."/>
            <person name="Abera B."/>
            <person name="Abreu J."/>
            <person name="Acer S.C."/>
            <person name="Aftuck L."/>
            <person name="Alexander A."/>
            <person name="An P."/>
            <person name="Anderson E."/>
            <person name="Anderson S."/>
            <person name="Arachi H."/>
            <person name="Azer M."/>
            <person name="Bachantsang P."/>
            <person name="Barry A."/>
            <person name="Bayul T."/>
            <person name="Berlin A."/>
            <person name="Bessette D."/>
            <person name="Bloom T."/>
            <person name="Blye J."/>
            <person name="Boguslavskiy L."/>
            <person name="Bonnet C."/>
            <person name="Boukhgalter B."/>
            <person name="Bourzgui I."/>
            <person name="Brown A."/>
            <person name="Cahill P."/>
            <person name="Channer S."/>
            <person name="Cheshatsang Y."/>
            <person name="Chuda L."/>
            <person name="Citroen M."/>
            <person name="Collymore A."/>
            <person name="Cooke P."/>
            <person name="Costello M."/>
            <person name="D'Aco K."/>
            <person name="Daza R."/>
            <person name="De Haan G."/>
            <person name="DeGray S."/>
            <person name="DeMaso C."/>
            <person name="Dhargay N."/>
            <person name="Dooley K."/>
            <person name="Dooley E."/>
            <person name="Doricent M."/>
            <person name="Dorje P."/>
            <person name="Dorjee K."/>
            <person name="Dupes A."/>
            <person name="Elong R."/>
            <person name="Falk J."/>
            <person name="Farina A."/>
            <person name="Faro S."/>
            <person name="Ferguson D."/>
            <person name="Fisher S."/>
            <person name="Foley C.D."/>
            <person name="Franke A."/>
            <person name="Friedrich D."/>
            <person name="Gadbois L."/>
            <person name="Gearin G."/>
            <person name="Gearin C.R."/>
            <person name="Giannoukos G."/>
            <person name="Goode T."/>
            <person name="Graham J."/>
            <person name="Grandbois E."/>
            <person name="Grewal S."/>
            <person name="Gyaltsen K."/>
            <person name="Hafez N."/>
            <person name="Hagos B."/>
            <person name="Hall J."/>
            <person name="Henson C."/>
            <person name="Hollinger A."/>
            <person name="Honan T."/>
            <person name="Huard M.D."/>
            <person name="Hughes L."/>
            <person name="Hurhula B."/>
            <person name="Husby M.E."/>
            <person name="Kamat A."/>
            <person name="Kanga B."/>
            <person name="Kashin S."/>
            <person name="Khazanovich D."/>
            <person name="Kisner P."/>
            <person name="Lance K."/>
            <person name="Lara M."/>
            <person name="Lee W."/>
            <person name="Lennon N."/>
            <person name="Letendre F."/>
            <person name="LeVine R."/>
            <person name="Lipovsky A."/>
            <person name="Liu X."/>
            <person name="Liu J."/>
            <person name="Liu S."/>
            <person name="Lokyitsang T."/>
            <person name="Lokyitsang Y."/>
            <person name="Lubonja R."/>
            <person name="Lui A."/>
            <person name="MacDonald P."/>
            <person name="Magnisalis V."/>
            <person name="Maru K."/>
            <person name="Matthews C."/>
            <person name="McCusker W."/>
            <person name="McDonough S."/>
            <person name="Mehta T."/>
            <person name="Meldrim J."/>
            <person name="Meneus L."/>
            <person name="Mihai O."/>
            <person name="Mihalev A."/>
            <person name="Mihova T."/>
            <person name="Mittelman R."/>
            <person name="Mlenga V."/>
            <person name="Montmayeur A."/>
            <person name="Mulrain L."/>
            <person name="Navidi A."/>
            <person name="Naylor J."/>
            <person name="Negash T."/>
            <person name="Nguyen T."/>
            <person name="Nguyen N."/>
            <person name="Nicol R."/>
            <person name="Norbu C."/>
            <person name="Norbu N."/>
            <person name="Novod N."/>
            <person name="O'Neill B."/>
            <person name="Osman S."/>
            <person name="Markiewicz E."/>
            <person name="Oyono O.L."/>
            <person name="Patti C."/>
            <person name="Phunkhang P."/>
            <person name="Pierre F."/>
            <person name="Priest M."/>
            <person name="Raghuraman S."/>
            <person name="Rege F."/>
            <person name="Reyes R."/>
            <person name="Rise C."/>
            <person name="Rogov P."/>
            <person name="Ross K."/>
            <person name="Ryan E."/>
            <person name="Settipalli S."/>
            <person name="Shea T."/>
            <person name="Sherpa N."/>
            <person name="Shi L."/>
            <person name="Shih D."/>
            <person name="Sparrow T."/>
            <person name="Spaulding J."/>
            <person name="Stalker J."/>
            <person name="Stange-Thomann N."/>
            <person name="Stavropoulos S."/>
            <person name="Stone C."/>
            <person name="Strader C."/>
            <person name="Tesfaye S."/>
            <person name="Thomson T."/>
            <person name="Thoulutsang Y."/>
            <person name="Thoulutsang D."/>
            <person name="Topham K."/>
            <person name="Topping I."/>
            <person name="Tsamla T."/>
            <person name="Vassiliev H."/>
            <person name="Vo A."/>
            <person name="Wangchuk T."/>
            <person name="Wangdi T."/>
            <person name="Weiand M."/>
            <person name="Wilkinson J."/>
            <person name="Wilson A."/>
            <person name="Yadav S."/>
            <person name="Young G."/>
            <person name="Yu Q."/>
            <person name="Zembek L."/>
            <person name="Zhong D."/>
            <person name="Zimmer A."/>
            <person name="Zwirko Z."/>
            <person name="Jaffe D.B."/>
            <person name="Alvarez P."/>
            <person name="Brockman W."/>
            <person name="Butler J."/>
            <person name="Chin C."/>
            <person name="Gnerre S."/>
            <person name="Grabherr M."/>
            <person name="Kleber M."/>
            <person name="Mauceli E."/>
            <person name="MacCallum I."/>
        </authorList>
    </citation>
    <scope>NUCLEOTIDE SEQUENCE [LARGE SCALE GENOMIC DNA]</scope>
    <source>
        <strain evidence="4">Tucson 14030-0811.24</strain>
    </source>
</reference>
<dbReference type="SMART" id="SM00148">
    <property type="entry name" value="PLCXc"/>
    <property type="match status" value="1"/>
</dbReference>
<dbReference type="eggNOG" id="KOG4306">
    <property type="taxonomic scope" value="Eukaryota"/>
</dbReference>
<dbReference type="InterPro" id="IPR051057">
    <property type="entry name" value="PI-PLC_domain"/>
</dbReference>
<dbReference type="Pfam" id="PF00388">
    <property type="entry name" value="PI-PLC-X"/>
    <property type="match status" value="1"/>
</dbReference>
<dbReference type="InParanoid" id="B4N797"/>
<dbReference type="FunCoup" id="B4N797">
    <property type="interactions" value="10"/>
</dbReference>
<dbReference type="GO" id="GO:0006629">
    <property type="term" value="P:lipid metabolic process"/>
    <property type="evidence" value="ECO:0007669"/>
    <property type="project" value="InterPro"/>
</dbReference>
<feature type="domain" description="Phosphatidylinositol-specific phospholipase C X" evidence="2">
    <location>
        <begin position="188"/>
        <end position="346"/>
    </location>
</feature>
<dbReference type="CDD" id="cd08622">
    <property type="entry name" value="PI-PLCXDc_CG14945_like"/>
    <property type="match status" value="1"/>
</dbReference>
<feature type="signal peptide" evidence="1">
    <location>
        <begin position="1"/>
        <end position="16"/>
    </location>
</feature>
<protein>
    <recommendedName>
        <fullName evidence="2">Phosphatidylinositol-specific phospholipase C X domain-containing protein</fullName>
    </recommendedName>
</protein>
<dbReference type="PANTHER" id="PTHR13593">
    <property type="match status" value="1"/>
</dbReference>
<dbReference type="PhylomeDB" id="B4N797"/>
<accession>B4N797</accession>
<sequence>MQLYIFILATLASGHAANDLKLWLTISAQKRFLEISWINAPTQEFDHIMLTNKDPFSFEERLMSQGTPLAAYNNDEDIGSGDHQGDIIPIHGFTRKPEIESQQRIIQPSRKFWISNGGLNEIVAAVKPTKREQWISTGVPFDYELSRNVTAQTICYGYWASYIDQKGTILAKTCLKAFPRWMNDMRPVIGDLRLRDLFIPGSHDSGSYRPNFDPLIRENLVTKYALTQDDDIRGQLLHGVRYLDIRVGYFRASPEKFFIYHGITKQRPLQEVINQVRDFVHESNEIVIFGLKEFPVGFGKGNGVHRLLVSYLREQFEDLYVHPSATWAASLNDIWSRKQNIIIAYDKSDIIQEFPQLLFSPIDQRWGNVQSWSRLDTYLRQVNELDLGRFSSRPVADMAELTPETWDVILDKHGGLRKMADQVNWRVSILYRDELGKYCNIVAADFIRGTTLVETAIDVNRRRAELF</sequence>
<name>B4N797_DROWI</name>
<dbReference type="OrthoDB" id="1046782at2759"/>
<dbReference type="HOGENOM" id="CLU_039880_0_0_1"/>
<keyword evidence="4" id="KW-1185">Reference proteome</keyword>
<dbReference type="SUPFAM" id="SSF51695">
    <property type="entry name" value="PLC-like phosphodiesterases"/>
    <property type="match status" value="1"/>
</dbReference>
<keyword evidence="1" id="KW-0732">Signal</keyword>
<evidence type="ECO:0000313" key="3">
    <source>
        <dbReference type="EMBL" id="EDW80238.1"/>
    </source>
</evidence>
<feature type="chain" id="PRO_5002816545" description="Phosphatidylinositol-specific phospholipase C X domain-containing protein" evidence="1">
    <location>
        <begin position="17"/>
        <end position="467"/>
    </location>
</feature>
<dbReference type="GO" id="GO:0008081">
    <property type="term" value="F:phosphoric diester hydrolase activity"/>
    <property type="evidence" value="ECO:0007669"/>
    <property type="project" value="InterPro"/>
</dbReference>
<gene>
    <name evidence="3" type="primary">Dwil\GK21098</name>
    <name evidence="3" type="ORF">Dwil_GK21098</name>
</gene>
<organism evidence="3 4">
    <name type="scientific">Drosophila willistoni</name>
    <name type="common">Fruit fly</name>
    <dbReference type="NCBI Taxonomy" id="7260"/>
    <lineage>
        <taxon>Eukaryota</taxon>
        <taxon>Metazoa</taxon>
        <taxon>Ecdysozoa</taxon>
        <taxon>Arthropoda</taxon>
        <taxon>Hexapoda</taxon>
        <taxon>Insecta</taxon>
        <taxon>Pterygota</taxon>
        <taxon>Neoptera</taxon>
        <taxon>Endopterygota</taxon>
        <taxon>Diptera</taxon>
        <taxon>Brachycera</taxon>
        <taxon>Muscomorpha</taxon>
        <taxon>Ephydroidea</taxon>
        <taxon>Drosophilidae</taxon>
        <taxon>Drosophila</taxon>
        <taxon>Sophophora</taxon>
    </lineage>
</organism>
<dbReference type="OMA" id="WFTTGVP"/>